<dbReference type="EMBL" id="BMTU01000021">
    <property type="protein sequence ID" value="GGR08369.1"/>
    <property type="molecule type" value="Genomic_DNA"/>
</dbReference>
<keyword evidence="1" id="KW-1133">Transmembrane helix</keyword>
<dbReference type="Proteomes" id="UP000656732">
    <property type="component" value="Unassembled WGS sequence"/>
</dbReference>
<evidence type="ECO:0000313" key="3">
    <source>
        <dbReference type="Proteomes" id="UP000656732"/>
    </source>
</evidence>
<keyword evidence="3" id="KW-1185">Reference proteome</keyword>
<reference evidence="2" key="1">
    <citation type="journal article" date="2014" name="Int. J. Syst. Evol. Microbiol.">
        <title>Complete genome sequence of Corynebacterium casei LMG S-19264T (=DSM 44701T), isolated from a smear-ripened cheese.</title>
        <authorList>
            <consortium name="US DOE Joint Genome Institute (JGI-PGF)"/>
            <person name="Walter F."/>
            <person name="Albersmeier A."/>
            <person name="Kalinowski J."/>
            <person name="Ruckert C."/>
        </authorList>
    </citation>
    <scope>NUCLEOTIDE SEQUENCE</scope>
    <source>
        <strain evidence="2">JCM 4403</strain>
    </source>
</reference>
<evidence type="ECO:0000313" key="2">
    <source>
        <dbReference type="EMBL" id="GGR08369.1"/>
    </source>
</evidence>
<gene>
    <name evidence="2" type="ORF">GCM10010280_65250</name>
</gene>
<sequence length="207" mass="21771">MLYVLGILFAVAPAVVWMTIARTRPVGFAIGGTLLAGAGLLISVQQGWIHAPGPDAHLLFTALAPLLIACGAGLEGRHENSPPAEWVPRRNGAIGFLGMQFALTLVVGLLYALMLSEGSDAPPSEALPSVPQGISMVDEGIGCGSGGCWRTATVISTDGLSRPEIIRELGLQQESCRSSGWLLDWRDVCVGARDNGKNVTVYASWGY</sequence>
<dbReference type="AlphaFoldDB" id="A0A918F633"/>
<accession>A0A918F633</accession>
<reference evidence="2" key="2">
    <citation type="submission" date="2020-09" db="EMBL/GenBank/DDBJ databases">
        <authorList>
            <person name="Sun Q."/>
            <person name="Ohkuma M."/>
        </authorList>
    </citation>
    <scope>NUCLEOTIDE SEQUENCE</scope>
    <source>
        <strain evidence="2">JCM 4403</strain>
    </source>
</reference>
<keyword evidence="1" id="KW-0472">Membrane</keyword>
<dbReference type="RefSeq" id="WP_189561655.1">
    <property type="nucleotide sequence ID" value="NZ_BMTU01000021.1"/>
</dbReference>
<name>A0A918F633_9ACTN</name>
<protein>
    <submittedName>
        <fullName evidence="2">Uncharacterized protein</fullName>
    </submittedName>
</protein>
<feature type="transmembrane region" description="Helical" evidence="1">
    <location>
        <begin position="26"/>
        <end position="44"/>
    </location>
</feature>
<comment type="caution">
    <text evidence="2">The sequence shown here is derived from an EMBL/GenBank/DDBJ whole genome shotgun (WGS) entry which is preliminary data.</text>
</comment>
<organism evidence="2 3">
    <name type="scientific">Streptomyces pilosus</name>
    <dbReference type="NCBI Taxonomy" id="28893"/>
    <lineage>
        <taxon>Bacteria</taxon>
        <taxon>Bacillati</taxon>
        <taxon>Actinomycetota</taxon>
        <taxon>Actinomycetes</taxon>
        <taxon>Kitasatosporales</taxon>
        <taxon>Streptomycetaceae</taxon>
        <taxon>Streptomyces</taxon>
    </lineage>
</organism>
<feature type="transmembrane region" description="Helical" evidence="1">
    <location>
        <begin position="94"/>
        <end position="114"/>
    </location>
</feature>
<feature type="transmembrane region" description="Helical" evidence="1">
    <location>
        <begin position="56"/>
        <end position="74"/>
    </location>
</feature>
<keyword evidence="1" id="KW-0812">Transmembrane</keyword>
<proteinExistence type="predicted"/>
<evidence type="ECO:0000256" key="1">
    <source>
        <dbReference type="SAM" id="Phobius"/>
    </source>
</evidence>